<gene>
    <name evidence="2" type="ORF">N7Z68_16540</name>
</gene>
<proteinExistence type="predicted"/>
<dbReference type="EMBL" id="JAOTPO010000012">
    <property type="protein sequence ID" value="MDE5414971.1"/>
    <property type="molecule type" value="Genomic_DNA"/>
</dbReference>
<dbReference type="Proteomes" id="UP001148125">
    <property type="component" value="Unassembled WGS sequence"/>
</dbReference>
<feature type="transmembrane region" description="Helical" evidence="1">
    <location>
        <begin position="12"/>
        <end position="33"/>
    </location>
</feature>
<keyword evidence="3" id="KW-1185">Reference proteome</keyword>
<dbReference type="Pfam" id="PF09911">
    <property type="entry name" value="DUF2140"/>
    <property type="match status" value="1"/>
</dbReference>
<comment type="caution">
    <text evidence="2">The sequence shown here is derived from an EMBL/GenBank/DDBJ whole genome shotgun (WGS) entry which is preliminary data.</text>
</comment>
<protein>
    <submittedName>
        <fullName evidence="2">YpmS family protein</fullName>
    </submittedName>
</protein>
<keyword evidence="1" id="KW-0812">Transmembrane</keyword>
<evidence type="ECO:0000256" key="1">
    <source>
        <dbReference type="SAM" id="Phobius"/>
    </source>
</evidence>
<sequence length="194" mass="22421">MKKTINWKISFFILAGINIIFLLTVFIIILTLFPAVDKKEYLTIPDGTPEANFTIHTTRDEINQLIQLKLLEQPNHLVTYDVYLSEEQIEFKTMIPILSRDIGVQVDMVPEVAPNGDLLLNISTISMGDFQIPRHLVLQMLMDYISFPSYVNIYPNDQLVHLNMSEITEEENISFSFSKFDLLNNEIELLLKVQ</sequence>
<keyword evidence="1" id="KW-1133">Transmembrane helix</keyword>
<reference evidence="2" key="1">
    <citation type="submission" date="2024-05" db="EMBL/GenBank/DDBJ databases">
        <title>Alkalihalobacillus sp. strain MEB203 novel alkaliphilic bacterium from Lonar Lake, India.</title>
        <authorList>
            <person name="Joshi A."/>
            <person name="Thite S."/>
            <person name="Mengade P."/>
        </authorList>
    </citation>
    <scope>NUCLEOTIDE SEQUENCE</scope>
    <source>
        <strain evidence="2">MEB 203</strain>
    </source>
</reference>
<dbReference type="InterPro" id="IPR018672">
    <property type="entry name" value="DUF2140"/>
</dbReference>
<evidence type="ECO:0000313" key="2">
    <source>
        <dbReference type="EMBL" id="MDE5414971.1"/>
    </source>
</evidence>
<name>A0ABT5VHP7_9BACI</name>
<keyword evidence="1" id="KW-0472">Membrane</keyword>
<dbReference type="RefSeq" id="WP_275119577.1">
    <property type="nucleotide sequence ID" value="NZ_JAOTPO010000012.1"/>
</dbReference>
<accession>A0ABT5VHP7</accession>
<organism evidence="2 3">
    <name type="scientific">Alkalihalobacterium chitinilyticum</name>
    <dbReference type="NCBI Taxonomy" id="2980103"/>
    <lineage>
        <taxon>Bacteria</taxon>
        <taxon>Bacillati</taxon>
        <taxon>Bacillota</taxon>
        <taxon>Bacilli</taxon>
        <taxon>Bacillales</taxon>
        <taxon>Bacillaceae</taxon>
        <taxon>Alkalihalobacterium</taxon>
    </lineage>
</organism>
<evidence type="ECO:0000313" key="3">
    <source>
        <dbReference type="Proteomes" id="UP001148125"/>
    </source>
</evidence>